<dbReference type="Proteomes" id="UP001286313">
    <property type="component" value="Unassembled WGS sequence"/>
</dbReference>
<dbReference type="GO" id="GO:0019693">
    <property type="term" value="P:ribose phosphate metabolic process"/>
    <property type="evidence" value="ECO:0007669"/>
    <property type="project" value="TreeGrafter"/>
</dbReference>
<dbReference type="PROSITE" id="PS51462">
    <property type="entry name" value="NUDIX"/>
    <property type="match status" value="1"/>
</dbReference>
<evidence type="ECO:0000256" key="5">
    <source>
        <dbReference type="ARBA" id="ARBA00022801"/>
    </source>
</evidence>
<keyword evidence="5" id="KW-0378">Hydrolase</keyword>
<evidence type="ECO:0000256" key="10">
    <source>
        <dbReference type="ARBA" id="ARBA00071467"/>
    </source>
</evidence>
<evidence type="ECO:0000256" key="2">
    <source>
        <dbReference type="ARBA" id="ARBA00004496"/>
    </source>
</evidence>
<comment type="subunit">
    <text evidence="3">Homodimer.</text>
</comment>
<comment type="subcellular location">
    <subcellularLocation>
        <location evidence="2">Cytoplasm</location>
    </subcellularLocation>
</comment>
<dbReference type="InterPro" id="IPR000086">
    <property type="entry name" value="NUDIX_hydrolase_dom"/>
</dbReference>
<gene>
    <name evidence="13" type="ORF">Pcinc_037304</name>
</gene>
<dbReference type="GO" id="GO:0006753">
    <property type="term" value="P:nucleoside phosphate metabolic process"/>
    <property type="evidence" value="ECO:0007669"/>
    <property type="project" value="TreeGrafter"/>
</dbReference>
<organism evidence="13 14">
    <name type="scientific">Petrolisthes cinctipes</name>
    <name type="common">Flat porcelain crab</name>
    <dbReference type="NCBI Taxonomy" id="88211"/>
    <lineage>
        <taxon>Eukaryota</taxon>
        <taxon>Metazoa</taxon>
        <taxon>Ecdysozoa</taxon>
        <taxon>Arthropoda</taxon>
        <taxon>Crustacea</taxon>
        <taxon>Multicrustacea</taxon>
        <taxon>Malacostraca</taxon>
        <taxon>Eumalacostraca</taxon>
        <taxon>Eucarida</taxon>
        <taxon>Decapoda</taxon>
        <taxon>Pleocyemata</taxon>
        <taxon>Anomura</taxon>
        <taxon>Galatheoidea</taxon>
        <taxon>Porcellanidae</taxon>
        <taxon>Petrolisthes</taxon>
    </lineage>
</organism>
<evidence type="ECO:0000256" key="1">
    <source>
        <dbReference type="ARBA" id="ARBA00001946"/>
    </source>
</evidence>
<proteinExistence type="predicted"/>
<accession>A0AAE1BVY4</accession>
<comment type="cofactor">
    <cofactor evidence="1">
        <name>Mg(2+)</name>
        <dbReference type="ChEBI" id="CHEBI:18420"/>
    </cofactor>
</comment>
<dbReference type="GO" id="GO:0008768">
    <property type="term" value="F:UDP-sugar diphosphatase activity"/>
    <property type="evidence" value="ECO:0007669"/>
    <property type="project" value="UniProtKB-EC"/>
</dbReference>
<keyword evidence="4" id="KW-0963">Cytoplasm</keyword>
<evidence type="ECO:0000256" key="4">
    <source>
        <dbReference type="ARBA" id="ARBA00022490"/>
    </source>
</evidence>
<evidence type="ECO:0000256" key="11">
    <source>
        <dbReference type="ARBA" id="ARBA00080475"/>
    </source>
</evidence>
<comment type="function">
    <text evidence="8">Hydrolyzes UDP-glucose to glucose 1-phosphate and UMP and ADP-ribose to ribose 5-phosphate and AMP. The physiological substrate is probably UDP-glucose. Poor activity on other substrates such as ADP-glucose, CDP-glucose, GDP-glucose and GDP-mannose.</text>
</comment>
<evidence type="ECO:0000256" key="6">
    <source>
        <dbReference type="ARBA" id="ARBA00022842"/>
    </source>
</evidence>
<dbReference type="PANTHER" id="PTHR11839">
    <property type="entry name" value="UDP/ADP-SUGAR PYROPHOSPHATASE"/>
    <property type="match status" value="1"/>
</dbReference>
<evidence type="ECO:0000313" key="14">
    <source>
        <dbReference type="Proteomes" id="UP001286313"/>
    </source>
</evidence>
<dbReference type="FunFam" id="3.90.79.10:FF:000035">
    <property type="entry name" value="Uridine diphosphate glucose pyrophosphatase"/>
    <property type="match status" value="1"/>
</dbReference>
<dbReference type="PANTHER" id="PTHR11839:SF15">
    <property type="entry name" value="URIDINE DIPHOSPHATE GLUCOSE PYROPHOSPHATASE NUDT14"/>
    <property type="match status" value="1"/>
</dbReference>
<dbReference type="EMBL" id="JAWQEG010005901">
    <property type="protein sequence ID" value="KAK3856369.1"/>
    <property type="molecule type" value="Genomic_DNA"/>
</dbReference>
<evidence type="ECO:0000259" key="12">
    <source>
        <dbReference type="PROSITE" id="PS51462"/>
    </source>
</evidence>
<dbReference type="InterPro" id="IPR004385">
    <property type="entry name" value="NDP_pyrophosphatase"/>
</dbReference>
<keyword evidence="14" id="KW-1185">Reference proteome</keyword>
<keyword evidence="6" id="KW-0460">Magnesium</keyword>
<feature type="domain" description="Nudix hydrolase" evidence="12">
    <location>
        <begin position="38"/>
        <end position="198"/>
    </location>
</feature>
<name>A0AAE1BVY4_PETCI</name>
<dbReference type="EC" id="3.6.1.45" evidence="9"/>
<evidence type="ECO:0000313" key="13">
    <source>
        <dbReference type="EMBL" id="KAK3856369.1"/>
    </source>
</evidence>
<dbReference type="GO" id="GO:0046872">
    <property type="term" value="F:metal ion binding"/>
    <property type="evidence" value="ECO:0007669"/>
    <property type="project" value="InterPro"/>
</dbReference>
<dbReference type="AlphaFoldDB" id="A0AAE1BVY4"/>
<reference evidence="13" key="1">
    <citation type="submission" date="2023-10" db="EMBL/GenBank/DDBJ databases">
        <title>Genome assemblies of two species of porcelain crab, Petrolisthes cinctipes and Petrolisthes manimaculis (Anomura: Porcellanidae).</title>
        <authorList>
            <person name="Angst P."/>
        </authorList>
    </citation>
    <scope>NUCLEOTIDE SEQUENCE</scope>
    <source>
        <strain evidence="13">PB745_01</strain>
        <tissue evidence="13">Gill</tissue>
    </source>
</reference>
<comment type="catalytic activity">
    <reaction evidence="7">
        <text>UDP-sugar + H2O = UMP + alpha-D-aldose 1-phosphate.</text>
        <dbReference type="EC" id="3.6.1.45"/>
    </reaction>
</comment>
<comment type="caution">
    <text evidence="13">The sequence shown here is derived from an EMBL/GenBank/DDBJ whole genome shotgun (WGS) entry which is preliminary data.</text>
</comment>
<dbReference type="Gene3D" id="3.90.79.10">
    <property type="entry name" value="Nucleoside Triphosphate Pyrophosphohydrolase"/>
    <property type="match status" value="1"/>
</dbReference>
<evidence type="ECO:0000256" key="8">
    <source>
        <dbReference type="ARBA" id="ARBA00054674"/>
    </source>
</evidence>
<evidence type="ECO:0000256" key="7">
    <source>
        <dbReference type="ARBA" id="ARBA00051086"/>
    </source>
</evidence>
<dbReference type="SUPFAM" id="SSF55811">
    <property type="entry name" value="Nudix"/>
    <property type="match status" value="1"/>
</dbReference>
<evidence type="ECO:0000256" key="9">
    <source>
        <dbReference type="ARBA" id="ARBA00066480"/>
    </source>
</evidence>
<evidence type="ECO:0000256" key="3">
    <source>
        <dbReference type="ARBA" id="ARBA00011738"/>
    </source>
</evidence>
<dbReference type="InterPro" id="IPR015797">
    <property type="entry name" value="NUDIX_hydrolase-like_dom_sf"/>
</dbReference>
<protein>
    <recommendedName>
        <fullName evidence="10">Uridine diphosphate glucose pyrophosphatase NUDT14</fullName>
        <ecNumber evidence="9">3.6.1.45</ecNumber>
    </recommendedName>
    <alternativeName>
        <fullName evidence="11">Nucleoside diphosphate-linked moiety X motif 14</fullName>
    </alternativeName>
</protein>
<dbReference type="CDD" id="cd18887">
    <property type="entry name" value="NUDIX_UGPPase_Nudt14"/>
    <property type="match status" value="1"/>
</dbReference>
<sequence length="215" mass="23870">MDKIEDVCSEPLVQSRFVKPYLMHYKQNNEAKTWELVTLHESVAIIIYNKRRQKLVLVKQFRPAVYFSGLPSSCRKTGEQVDTTKYPGSSGVTLELCAGIVDQDKPLVKIAQQEVLEECGYQVPVEALQKVKTFRAGVGVSGDRQNLFYVEVNDKMKVAQGGGLAEEGEMIDVVEISVEEVRAMVDGPEEVTSPAGLLFGLSWFLQHKAPPAPTP</sequence>
<dbReference type="NCBIfam" id="TIGR00052">
    <property type="entry name" value="nudix-type nucleoside diphosphatase, YffH/AdpP family"/>
    <property type="match status" value="1"/>
</dbReference>
<dbReference type="GO" id="GO:0005737">
    <property type="term" value="C:cytoplasm"/>
    <property type="evidence" value="ECO:0007669"/>
    <property type="project" value="UniProtKB-SubCell"/>
</dbReference>